<reference evidence="4 5" key="2">
    <citation type="journal article" date="2012" name="J. Bacteriol.">
        <title>Complete genome sequences of Desulfosporosinus orientis DSM765T, Desulfosporosinus youngiae DSM17734T, Desulfosporosinus meridiei DSM13257T, and Desulfosporosinus acidiphilus DSM22704T.</title>
        <authorList>
            <person name="Pester M."/>
            <person name="Brambilla E."/>
            <person name="Alazard D."/>
            <person name="Rattei T."/>
            <person name="Weinmaier T."/>
            <person name="Han J."/>
            <person name="Lucas S."/>
            <person name="Lapidus A."/>
            <person name="Cheng J.F."/>
            <person name="Goodwin L."/>
            <person name="Pitluck S."/>
            <person name="Peters L."/>
            <person name="Ovchinnikova G."/>
            <person name="Teshima H."/>
            <person name="Detter J.C."/>
            <person name="Han C.S."/>
            <person name="Tapia R."/>
            <person name="Land M.L."/>
            <person name="Hauser L."/>
            <person name="Kyrpides N.C."/>
            <person name="Ivanova N.N."/>
            <person name="Pagani I."/>
            <person name="Huntmann M."/>
            <person name="Wei C.L."/>
            <person name="Davenport K.W."/>
            <person name="Daligault H."/>
            <person name="Chain P.S."/>
            <person name="Chen A."/>
            <person name="Mavromatis K."/>
            <person name="Markowitz V."/>
            <person name="Szeto E."/>
            <person name="Mikhailova N."/>
            <person name="Pati A."/>
            <person name="Wagner M."/>
            <person name="Woyke T."/>
            <person name="Ollivier B."/>
            <person name="Klenk H.P."/>
            <person name="Spring S."/>
            <person name="Loy A."/>
        </authorList>
    </citation>
    <scope>NUCLEOTIDE SEQUENCE [LARGE SCALE GENOMIC DNA]</scope>
    <source>
        <strain evidence="5">ATCC 19365 / DSM 765 / NCIMB 8382 / VKM B-1628</strain>
    </source>
</reference>
<dbReference type="Gene3D" id="1.25.40.10">
    <property type="entry name" value="Tetratricopeptide repeat domain"/>
    <property type="match status" value="1"/>
</dbReference>
<evidence type="ECO:0000256" key="3">
    <source>
        <dbReference type="SAM" id="Phobius"/>
    </source>
</evidence>
<reference evidence="5" key="1">
    <citation type="submission" date="2011-11" db="EMBL/GenBank/DDBJ databases">
        <title>Complete sequence of Desulfosporosinus orientis DSM 765.</title>
        <authorList>
            <person name="Lucas S."/>
            <person name="Han J."/>
            <person name="Lapidus A."/>
            <person name="Cheng J.-F."/>
            <person name="Goodwin L."/>
            <person name="Pitluck S."/>
            <person name="Peters L."/>
            <person name="Ovchinnikova G."/>
            <person name="Teshima H."/>
            <person name="Detter J.C."/>
            <person name="Han C."/>
            <person name="Tapia R."/>
            <person name="Land M."/>
            <person name="Hauser L."/>
            <person name="Kyrpides N."/>
            <person name="Ivanova N."/>
            <person name="Pagani I."/>
            <person name="Pester M."/>
            <person name="Spring S."/>
            <person name="Ollivier B."/>
            <person name="Rattei T."/>
            <person name="Klenk H.-P."/>
            <person name="Wagner M."/>
            <person name="Loy A."/>
            <person name="Woyke T."/>
        </authorList>
    </citation>
    <scope>NUCLEOTIDE SEQUENCE [LARGE SCALE GENOMIC DNA]</scope>
    <source>
        <strain evidence="5">ATCC 19365 / DSM 765 / NCIMB 8382 / VKM B-1628</strain>
    </source>
</reference>
<dbReference type="AlphaFoldDB" id="G7WHM1"/>
<keyword evidence="3" id="KW-0812">Transmembrane</keyword>
<proteinExistence type="predicted"/>
<keyword evidence="1" id="KW-0802">TPR repeat</keyword>
<dbReference type="OrthoDB" id="1723294at2"/>
<dbReference type="RefSeq" id="WP_014187744.1">
    <property type="nucleotide sequence ID" value="NC_016584.1"/>
</dbReference>
<dbReference type="eggNOG" id="COG0457">
    <property type="taxonomic scope" value="Bacteria"/>
</dbReference>
<dbReference type="PROSITE" id="PS50005">
    <property type="entry name" value="TPR"/>
    <property type="match status" value="1"/>
</dbReference>
<dbReference type="InterPro" id="IPR019734">
    <property type="entry name" value="TPR_rpt"/>
</dbReference>
<dbReference type="HOGENOM" id="CLU_094894_1_0_9"/>
<gene>
    <name evidence="4" type="ordered locus">Desor_5568</name>
</gene>
<evidence type="ECO:0000313" key="5">
    <source>
        <dbReference type="Proteomes" id="UP000006346"/>
    </source>
</evidence>
<feature type="transmembrane region" description="Helical" evidence="3">
    <location>
        <begin position="12"/>
        <end position="31"/>
    </location>
</feature>
<feature type="region of interest" description="Disordered" evidence="2">
    <location>
        <begin position="203"/>
        <end position="222"/>
    </location>
</feature>
<dbReference type="KEGG" id="dor:Desor_5568"/>
<organism evidence="4 5">
    <name type="scientific">Desulfosporosinus orientis (strain ATCC 19365 / DSM 765 / NCIMB 8382 / VKM B-1628 / Singapore I)</name>
    <name type="common">Desulfotomaculum orientis</name>
    <dbReference type="NCBI Taxonomy" id="768706"/>
    <lineage>
        <taxon>Bacteria</taxon>
        <taxon>Bacillati</taxon>
        <taxon>Bacillota</taxon>
        <taxon>Clostridia</taxon>
        <taxon>Eubacteriales</taxon>
        <taxon>Desulfitobacteriaceae</taxon>
        <taxon>Desulfosporosinus</taxon>
    </lineage>
</organism>
<evidence type="ECO:0000313" key="4">
    <source>
        <dbReference type="EMBL" id="AET70942.1"/>
    </source>
</evidence>
<dbReference type="Pfam" id="PF13432">
    <property type="entry name" value="TPR_16"/>
    <property type="match status" value="1"/>
</dbReference>
<evidence type="ECO:0000256" key="1">
    <source>
        <dbReference type="PROSITE-ProRule" id="PRU00339"/>
    </source>
</evidence>
<feature type="repeat" description="TPR" evidence="1">
    <location>
        <begin position="119"/>
        <end position="152"/>
    </location>
</feature>
<accession>G7WHM1</accession>
<keyword evidence="3" id="KW-0472">Membrane</keyword>
<name>G7WHM1_DESOD</name>
<protein>
    <submittedName>
        <fullName evidence="4">Tetratricopeptide repeat protein</fullName>
    </submittedName>
</protein>
<dbReference type="PATRIC" id="fig|768706.3.peg.5674"/>
<keyword evidence="3" id="KW-1133">Transmembrane helix</keyword>
<dbReference type="STRING" id="768706.Desor_5568"/>
<dbReference type="Proteomes" id="UP000006346">
    <property type="component" value="Chromosome"/>
</dbReference>
<dbReference type="SUPFAM" id="SSF48452">
    <property type="entry name" value="TPR-like"/>
    <property type="match status" value="1"/>
</dbReference>
<dbReference type="InterPro" id="IPR011990">
    <property type="entry name" value="TPR-like_helical_dom_sf"/>
</dbReference>
<dbReference type="EMBL" id="CP003108">
    <property type="protein sequence ID" value="AET70942.1"/>
    <property type="molecule type" value="Genomic_DNA"/>
</dbReference>
<keyword evidence="5" id="KW-1185">Reference proteome</keyword>
<evidence type="ECO:0000256" key="2">
    <source>
        <dbReference type="SAM" id="MobiDB-lite"/>
    </source>
</evidence>
<sequence>MNKKSQRIYAGILAVVVSVAMVGSAFVGYFLSKDSPPANSGSSSTANIEADYQNQKASINAMVKQAEETPDNVSLLKALADAYYNAGMTSQIIAPAETQDNFKKAVEAYQKVLKTNQDPNIIVDMATSAFYSGNYDLAEQSYKQALDMKPDFLTALFNYGVFLSQAKNDWAGALIQWQKALPLAQTDSEKEQIQALISQAQSKVNANQSTNGVSNPNLKNAD</sequence>